<keyword evidence="1" id="KW-0472">Membrane</keyword>
<dbReference type="AlphaFoldDB" id="A0AA88VK52"/>
<keyword evidence="1" id="KW-0812">Transmembrane</keyword>
<evidence type="ECO:0000313" key="3">
    <source>
        <dbReference type="Proteomes" id="UP001188597"/>
    </source>
</evidence>
<name>A0AA88VK52_9ASTE</name>
<feature type="non-terminal residue" evidence="2">
    <location>
        <position position="1"/>
    </location>
</feature>
<dbReference type="PANTHER" id="PTHR24177">
    <property type="entry name" value="CASKIN"/>
    <property type="match status" value="1"/>
</dbReference>
<organism evidence="2 3">
    <name type="scientific">Escallonia herrerae</name>
    <dbReference type="NCBI Taxonomy" id="1293975"/>
    <lineage>
        <taxon>Eukaryota</taxon>
        <taxon>Viridiplantae</taxon>
        <taxon>Streptophyta</taxon>
        <taxon>Embryophyta</taxon>
        <taxon>Tracheophyta</taxon>
        <taxon>Spermatophyta</taxon>
        <taxon>Magnoliopsida</taxon>
        <taxon>eudicotyledons</taxon>
        <taxon>Gunneridae</taxon>
        <taxon>Pentapetalae</taxon>
        <taxon>asterids</taxon>
        <taxon>campanulids</taxon>
        <taxon>Escalloniales</taxon>
        <taxon>Escalloniaceae</taxon>
        <taxon>Escallonia</taxon>
    </lineage>
</organism>
<feature type="transmembrane region" description="Helical" evidence="1">
    <location>
        <begin position="177"/>
        <end position="202"/>
    </location>
</feature>
<dbReference type="PANTHER" id="PTHR24177:SF435">
    <property type="entry name" value="ANKYRIN REPEAT-CONTAINING PROTEIN NPR4-LIKE"/>
    <property type="match status" value="1"/>
</dbReference>
<evidence type="ECO:0008006" key="4">
    <source>
        <dbReference type="Google" id="ProtNLM"/>
    </source>
</evidence>
<dbReference type="EMBL" id="JAVXUP010001624">
    <property type="protein sequence ID" value="KAK3009667.1"/>
    <property type="molecule type" value="Genomic_DNA"/>
</dbReference>
<dbReference type="Proteomes" id="UP001188597">
    <property type="component" value="Unassembled WGS sequence"/>
</dbReference>
<evidence type="ECO:0000256" key="1">
    <source>
        <dbReference type="SAM" id="Phobius"/>
    </source>
</evidence>
<keyword evidence="1" id="KW-1133">Transmembrane helix</keyword>
<keyword evidence="3" id="KW-1185">Reference proteome</keyword>
<sequence length="229" mass="25634">MSAYRQYVTLLIDNSGNTILHLVAQLAPPHKLDLVSGAALQMQRELQWFKELEKFVIPSYKEKENSAKETPAMVFTREHKELVVRGERWIKDTSHSCMITAALIASSNHCSSIPVYVHHFVVDVPVNPYFTHTEGDFLHFLPKRLIIGLVTLFLSITTMMIAFTTAVFLVFGHKNAWVLVPVAALACLPVTSFVSLQFPLLFDVISLTYGPGLFGEASVPFTNISIKVE</sequence>
<dbReference type="GO" id="GO:0016020">
    <property type="term" value="C:membrane"/>
    <property type="evidence" value="ECO:0007669"/>
    <property type="project" value="TreeGrafter"/>
</dbReference>
<gene>
    <name evidence="2" type="ORF">RJ639_013843</name>
</gene>
<feature type="transmembrane region" description="Helical" evidence="1">
    <location>
        <begin position="145"/>
        <end position="171"/>
    </location>
</feature>
<accession>A0AA88VK52</accession>
<proteinExistence type="predicted"/>
<protein>
    <recommendedName>
        <fullName evidence="4">PGG domain-containing protein</fullName>
    </recommendedName>
</protein>
<reference evidence="2" key="1">
    <citation type="submission" date="2022-12" db="EMBL/GenBank/DDBJ databases">
        <title>Draft genome assemblies for two species of Escallonia (Escalloniales).</title>
        <authorList>
            <person name="Chanderbali A."/>
            <person name="Dervinis C."/>
            <person name="Anghel I."/>
            <person name="Soltis D."/>
            <person name="Soltis P."/>
            <person name="Zapata F."/>
        </authorList>
    </citation>
    <scope>NUCLEOTIDE SEQUENCE</scope>
    <source>
        <strain evidence="2">UCBG64.0493</strain>
        <tissue evidence="2">Leaf</tissue>
    </source>
</reference>
<comment type="caution">
    <text evidence="2">The sequence shown here is derived from an EMBL/GenBank/DDBJ whole genome shotgun (WGS) entry which is preliminary data.</text>
</comment>
<evidence type="ECO:0000313" key="2">
    <source>
        <dbReference type="EMBL" id="KAK3009667.1"/>
    </source>
</evidence>